<feature type="non-terminal residue" evidence="1">
    <location>
        <position position="1"/>
    </location>
</feature>
<proteinExistence type="predicted"/>
<gene>
    <name evidence="1" type="ORF">PLOB_00007624</name>
</gene>
<dbReference type="EMBL" id="CALNXK010000136">
    <property type="protein sequence ID" value="CAH3166348.1"/>
    <property type="molecule type" value="Genomic_DNA"/>
</dbReference>
<dbReference type="InterPro" id="IPR047147">
    <property type="entry name" value="FBX5_43"/>
</dbReference>
<accession>A0ABN8QQG1</accession>
<sequence>ASVCSEWRNIVKQDSQIRRRWREFLDERKRHFTRKGNRKENHGTLSTFKSAYPDNLIRVPLASINRNNLHERREDTSNETALTSTGFQTYYSYPISREASDKLRSCPKCTSPSNFSKIAKDQCQCQKCGNMFCSVCLRETELHTSRDQCKGRVMTPPTRTDRHLKYKKTNRDVVGSKKSKERLRRLGLNF</sequence>
<name>A0ABN8QQG1_9CNID</name>
<dbReference type="PANTHER" id="PTHR15493">
    <property type="entry name" value="F-BOX ONLY PROTEIN 5 AND 43"/>
    <property type="match status" value="1"/>
</dbReference>
<evidence type="ECO:0000313" key="2">
    <source>
        <dbReference type="Proteomes" id="UP001159405"/>
    </source>
</evidence>
<keyword evidence="2" id="KW-1185">Reference proteome</keyword>
<organism evidence="1 2">
    <name type="scientific">Porites lobata</name>
    <dbReference type="NCBI Taxonomy" id="104759"/>
    <lineage>
        <taxon>Eukaryota</taxon>
        <taxon>Metazoa</taxon>
        <taxon>Cnidaria</taxon>
        <taxon>Anthozoa</taxon>
        <taxon>Hexacorallia</taxon>
        <taxon>Scleractinia</taxon>
        <taxon>Fungiina</taxon>
        <taxon>Poritidae</taxon>
        <taxon>Porites</taxon>
    </lineage>
</organism>
<dbReference type="PANTHER" id="PTHR15493:SF9">
    <property type="entry name" value="GH14043P"/>
    <property type="match status" value="1"/>
</dbReference>
<comment type="caution">
    <text evidence="1">The sequence shown here is derived from an EMBL/GenBank/DDBJ whole genome shotgun (WGS) entry which is preliminary data.</text>
</comment>
<dbReference type="Proteomes" id="UP001159405">
    <property type="component" value="Unassembled WGS sequence"/>
</dbReference>
<protein>
    <submittedName>
        <fullName evidence="1">Uncharacterized protein</fullName>
    </submittedName>
</protein>
<dbReference type="Gene3D" id="2.20.25.20">
    <property type="match status" value="1"/>
</dbReference>
<reference evidence="1 2" key="1">
    <citation type="submission" date="2022-05" db="EMBL/GenBank/DDBJ databases">
        <authorList>
            <consortium name="Genoscope - CEA"/>
            <person name="William W."/>
        </authorList>
    </citation>
    <scope>NUCLEOTIDE SEQUENCE [LARGE SCALE GENOMIC DNA]</scope>
</reference>
<evidence type="ECO:0000313" key="1">
    <source>
        <dbReference type="EMBL" id="CAH3166348.1"/>
    </source>
</evidence>